<name>A0ABW4JIS1_9BACL</name>
<dbReference type="Proteomes" id="UP001597079">
    <property type="component" value="Unassembled WGS sequence"/>
</dbReference>
<evidence type="ECO:0000313" key="4">
    <source>
        <dbReference type="Proteomes" id="UP001597079"/>
    </source>
</evidence>
<dbReference type="CDD" id="cd02440">
    <property type="entry name" value="AdoMet_MTases"/>
    <property type="match status" value="1"/>
</dbReference>
<sequence>MNNPFLQIDNPAAWGPGSFEMAFPLVNALGIQPGMRVLEVGAGSGQIAATLAKHWRVSVVALEPWSDGIEIHTNAKLLSVENQVLAMRLKAQSLPFPNDCFDAVISIGAFEMIEDDRPITLAEMVRVVKPGGRVGIAEPMCLPAPIPDEIAELDNQTGGSFQRCFRTVAWNCNLFRQYQLKVIDSEYFSQARQWWLEYREKHLMSQTDHAPEQELILRDEGRWISLGMVVGEK</sequence>
<dbReference type="GO" id="GO:0008168">
    <property type="term" value="F:methyltransferase activity"/>
    <property type="evidence" value="ECO:0007669"/>
    <property type="project" value="UniProtKB-KW"/>
</dbReference>
<feature type="domain" description="Methyltransferase type 11" evidence="2">
    <location>
        <begin position="38"/>
        <end position="134"/>
    </location>
</feature>
<keyword evidence="1 3" id="KW-0808">Transferase</keyword>
<dbReference type="EMBL" id="JBHUCX010000044">
    <property type="protein sequence ID" value="MFD1676246.1"/>
    <property type="molecule type" value="Genomic_DNA"/>
</dbReference>
<dbReference type="EC" id="2.1.1.-" evidence="3"/>
<protein>
    <submittedName>
        <fullName evidence="3">Class I SAM-dependent methyltransferase</fullName>
        <ecNumber evidence="3">2.1.1.-</ecNumber>
    </submittedName>
</protein>
<dbReference type="InterPro" id="IPR013216">
    <property type="entry name" value="Methyltransf_11"/>
</dbReference>
<dbReference type="InterPro" id="IPR029063">
    <property type="entry name" value="SAM-dependent_MTases_sf"/>
</dbReference>
<dbReference type="RefSeq" id="WP_377944130.1">
    <property type="nucleotide sequence ID" value="NZ_JBHUCX010000044.1"/>
</dbReference>
<evidence type="ECO:0000313" key="3">
    <source>
        <dbReference type="EMBL" id="MFD1676246.1"/>
    </source>
</evidence>
<dbReference type="InterPro" id="IPR050447">
    <property type="entry name" value="Erg6_SMT_methyltransf"/>
</dbReference>
<dbReference type="PANTHER" id="PTHR44068">
    <property type="entry name" value="ZGC:194242"/>
    <property type="match status" value="1"/>
</dbReference>
<keyword evidence="3" id="KW-0489">Methyltransferase</keyword>
<evidence type="ECO:0000256" key="1">
    <source>
        <dbReference type="ARBA" id="ARBA00022679"/>
    </source>
</evidence>
<evidence type="ECO:0000259" key="2">
    <source>
        <dbReference type="Pfam" id="PF08241"/>
    </source>
</evidence>
<dbReference type="PANTHER" id="PTHR44068:SF11">
    <property type="entry name" value="GERANYL DIPHOSPHATE 2-C-METHYLTRANSFERASE"/>
    <property type="match status" value="1"/>
</dbReference>
<proteinExistence type="predicted"/>
<keyword evidence="4" id="KW-1185">Reference proteome</keyword>
<reference evidence="4" key="1">
    <citation type="journal article" date="2019" name="Int. J. Syst. Evol. Microbiol.">
        <title>The Global Catalogue of Microorganisms (GCM) 10K type strain sequencing project: providing services to taxonomists for standard genome sequencing and annotation.</title>
        <authorList>
            <consortium name="The Broad Institute Genomics Platform"/>
            <consortium name="The Broad Institute Genome Sequencing Center for Infectious Disease"/>
            <person name="Wu L."/>
            <person name="Ma J."/>
        </authorList>
    </citation>
    <scope>NUCLEOTIDE SEQUENCE [LARGE SCALE GENOMIC DNA]</scope>
    <source>
        <strain evidence="4">CGMCC 1.12286</strain>
    </source>
</reference>
<dbReference type="GO" id="GO:0032259">
    <property type="term" value="P:methylation"/>
    <property type="evidence" value="ECO:0007669"/>
    <property type="project" value="UniProtKB-KW"/>
</dbReference>
<dbReference type="Pfam" id="PF08241">
    <property type="entry name" value="Methyltransf_11"/>
    <property type="match status" value="1"/>
</dbReference>
<accession>A0ABW4JIS1</accession>
<gene>
    <name evidence="3" type="ORF">ACFSB2_16195</name>
</gene>
<dbReference type="Gene3D" id="3.40.50.150">
    <property type="entry name" value="Vaccinia Virus protein VP39"/>
    <property type="match status" value="1"/>
</dbReference>
<dbReference type="SUPFAM" id="SSF53335">
    <property type="entry name" value="S-adenosyl-L-methionine-dependent methyltransferases"/>
    <property type="match status" value="1"/>
</dbReference>
<organism evidence="3 4">
    <name type="scientific">Alicyclobacillus fodiniaquatilis</name>
    <dbReference type="NCBI Taxonomy" id="1661150"/>
    <lineage>
        <taxon>Bacteria</taxon>
        <taxon>Bacillati</taxon>
        <taxon>Bacillota</taxon>
        <taxon>Bacilli</taxon>
        <taxon>Bacillales</taxon>
        <taxon>Alicyclobacillaceae</taxon>
        <taxon>Alicyclobacillus</taxon>
    </lineage>
</organism>
<comment type="caution">
    <text evidence="3">The sequence shown here is derived from an EMBL/GenBank/DDBJ whole genome shotgun (WGS) entry which is preliminary data.</text>
</comment>